<organism evidence="4 5">
    <name type="scientific">Diplogelasinospora grovesii</name>
    <dbReference type="NCBI Taxonomy" id="303347"/>
    <lineage>
        <taxon>Eukaryota</taxon>
        <taxon>Fungi</taxon>
        <taxon>Dikarya</taxon>
        <taxon>Ascomycota</taxon>
        <taxon>Pezizomycotina</taxon>
        <taxon>Sordariomycetes</taxon>
        <taxon>Sordariomycetidae</taxon>
        <taxon>Sordariales</taxon>
        <taxon>Diplogelasinosporaceae</taxon>
        <taxon>Diplogelasinospora</taxon>
    </lineage>
</organism>
<protein>
    <submittedName>
        <fullName evidence="4">Armadillo-type protein</fullName>
    </submittedName>
</protein>
<reference evidence="5" key="1">
    <citation type="journal article" date="2023" name="Mol. Phylogenet. Evol.">
        <title>Genome-scale phylogeny and comparative genomics of the fungal order Sordariales.</title>
        <authorList>
            <person name="Hensen N."/>
            <person name="Bonometti L."/>
            <person name="Westerberg I."/>
            <person name="Brannstrom I.O."/>
            <person name="Guillou S."/>
            <person name="Cros-Aarteil S."/>
            <person name="Calhoun S."/>
            <person name="Haridas S."/>
            <person name="Kuo A."/>
            <person name="Mondo S."/>
            <person name="Pangilinan J."/>
            <person name="Riley R."/>
            <person name="LaButti K."/>
            <person name="Andreopoulos B."/>
            <person name="Lipzen A."/>
            <person name="Chen C."/>
            <person name="Yan M."/>
            <person name="Daum C."/>
            <person name="Ng V."/>
            <person name="Clum A."/>
            <person name="Steindorff A."/>
            <person name="Ohm R.A."/>
            <person name="Martin F."/>
            <person name="Silar P."/>
            <person name="Natvig D.O."/>
            <person name="Lalanne C."/>
            <person name="Gautier V."/>
            <person name="Ament-Velasquez S.L."/>
            <person name="Kruys A."/>
            <person name="Hutchinson M.I."/>
            <person name="Powell A.J."/>
            <person name="Barry K."/>
            <person name="Miller A.N."/>
            <person name="Grigoriev I.V."/>
            <person name="Debuchy R."/>
            <person name="Gladieux P."/>
            <person name="Hiltunen Thoren M."/>
            <person name="Johannesson H."/>
        </authorList>
    </citation>
    <scope>NUCLEOTIDE SEQUENCE [LARGE SCALE GENOMIC DNA]</scope>
    <source>
        <strain evidence="5">CBS 340.73</strain>
    </source>
</reference>
<keyword evidence="5" id="KW-1185">Reference proteome</keyword>
<dbReference type="Gene3D" id="1.10.510.10">
    <property type="entry name" value="Transferase(Phosphotransferase) domain 1"/>
    <property type="match status" value="1"/>
</dbReference>
<dbReference type="InterPro" id="IPR051177">
    <property type="entry name" value="CIK-Related_Protein"/>
</dbReference>
<dbReference type="Gene3D" id="3.30.200.20">
    <property type="entry name" value="Phosphorylase Kinase, domain 1"/>
    <property type="match status" value="1"/>
</dbReference>
<dbReference type="EMBL" id="MU853761">
    <property type="protein sequence ID" value="KAK3944055.1"/>
    <property type="molecule type" value="Genomic_DNA"/>
</dbReference>
<dbReference type="Proteomes" id="UP001303473">
    <property type="component" value="Unassembled WGS sequence"/>
</dbReference>
<dbReference type="Gene3D" id="1.25.10.10">
    <property type="entry name" value="Leucine-rich Repeat Variant"/>
    <property type="match status" value="1"/>
</dbReference>
<evidence type="ECO:0000256" key="1">
    <source>
        <dbReference type="ARBA" id="ARBA00022737"/>
    </source>
</evidence>
<gene>
    <name evidence="4" type="ORF">QBC46DRAFT_375175</name>
</gene>
<feature type="compositionally biased region" description="Basic and acidic residues" evidence="2">
    <location>
        <begin position="799"/>
        <end position="808"/>
    </location>
</feature>
<dbReference type="SMART" id="SM00220">
    <property type="entry name" value="S_TKc"/>
    <property type="match status" value="1"/>
</dbReference>
<dbReference type="SUPFAM" id="SSF48371">
    <property type="entry name" value="ARM repeat"/>
    <property type="match status" value="1"/>
</dbReference>
<feature type="compositionally biased region" description="Acidic residues" evidence="2">
    <location>
        <begin position="672"/>
        <end position="694"/>
    </location>
</feature>
<evidence type="ECO:0000259" key="3">
    <source>
        <dbReference type="PROSITE" id="PS50011"/>
    </source>
</evidence>
<sequence>MDFLKSAVASAIAKGPPFPYTFGDKVDLDPSFWTLYNGTRREDGSNCSIFSFDITTNKSALPLAKNALKKLRTLRHPGVIKVLDTVETDTYIYIATERLVPLRWHVKRKSLSPETAKWGLYSVAKTVKFINDEASSVHGNLKVASIYTSESGEWKLGGFEVLSNVKEDDAVIYRYGSLVPDSARYTPPELAKSGWDALKRSPHSAVDSYDFGILVYEVFNGSFMGGDNVGSTKNIPPSMQSSYKRLTNVNPKARLSIAHFLEQGQRSGSFFDTPLIKLTDGVDNLGVKSETEREAFLDDLDQLTDDFPEDFFKMKVLPELLKSVEFGGGGPKAFGVVMKIATKLSDDDFDTKVTPVVVRLFGNPDRAIRVCLLDNLPLMIDRLSQKVVNDKIFPQIVTGFTDLAPVVREQTLKSVLVIITKLSDRTINGELLKYLAKTANDEQPGIRTNTTICLGKIAKNLGASTRGKVLIAAFGRSLRDPFVHARNAALMALAVTGDYFTEEDCAAKIMPAVCPLLIDKEKLIRDQANRTIDVYLQKIRKAAAGMPDTALPPESAASGGPRMSTPQPVESPSAGGAGAAAAWAGWAISSFTNTLSTAVGEIQSTSSAPAAAAANGAKRPATQPSSASASVLHRQALKSPALGPSSAASAPMSRTSSSGNMGGGESFFADQDQADDADDVDAWGDMGDMDDGAGDDAWGNEASSQPASMSSSLTLPKKTDTSAAGGRKVSTGSTSAAFDDGSEPDFAGWLAAQAQKKSGAAGGKALPKGLAKGSSSATAPAKKPTTVPAAKPKPAPAKKAIDLKPKQADDDDGWGDGW</sequence>
<dbReference type="SUPFAM" id="SSF56112">
    <property type="entry name" value="Protein kinase-like (PK-like)"/>
    <property type="match status" value="1"/>
</dbReference>
<keyword evidence="1" id="KW-0677">Repeat</keyword>
<dbReference type="InterPro" id="IPR000719">
    <property type="entry name" value="Prot_kinase_dom"/>
</dbReference>
<comment type="caution">
    <text evidence="4">The sequence shown here is derived from an EMBL/GenBank/DDBJ whole genome shotgun (WGS) entry which is preliminary data.</text>
</comment>
<dbReference type="GO" id="GO:0006409">
    <property type="term" value="P:tRNA export from nucleus"/>
    <property type="evidence" value="ECO:0007669"/>
    <property type="project" value="TreeGrafter"/>
</dbReference>
<dbReference type="PANTHER" id="PTHR12984:SF3">
    <property type="entry name" value="N-TERMINAL KINASE-LIKE PROTEIN"/>
    <property type="match status" value="1"/>
</dbReference>
<dbReference type="PROSITE" id="PS50011">
    <property type="entry name" value="PROTEIN_KINASE_DOM"/>
    <property type="match status" value="1"/>
</dbReference>
<feature type="compositionally biased region" description="Low complexity" evidence="2">
    <location>
        <begin position="639"/>
        <end position="658"/>
    </location>
</feature>
<dbReference type="Pfam" id="PF00069">
    <property type="entry name" value="Pkinase"/>
    <property type="match status" value="1"/>
</dbReference>
<dbReference type="InterPro" id="IPR016024">
    <property type="entry name" value="ARM-type_fold"/>
</dbReference>
<feature type="region of interest" description="Disordered" evidence="2">
    <location>
        <begin position="611"/>
        <end position="818"/>
    </location>
</feature>
<evidence type="ECO:0000256" key="2">
    <source>
        <dbReference type="SAM" id="MobiDB-lite"/>
    </source>
</evidence>
<name>A0AAN6NEM0_9PEZI</name>
<dbReference type="GO" id="GO:0005737">
    <property type="term" value="C:cytoplasm"/>
    <property type="evidence" value="ECO:0007669"/>
    <property type="project" value="TreeGrafter"/>
</dbReference>
<dbReference type="InterPro" id="IPR011989">
    <property type="entry name" value="ARM-like"/>
</dbReference>
<feature type="compositionally biased region" description="Low complexity" evidence="2">
    <location>
        <begin position="751"/>
        <end position="792"/>
    </location>
</feature>
<dbReference type="InterPro" id="IPR055231">
    <property type="entry name" value="2AA_helical"/>
</dbReference>
<dbReference type="PANTHER" id="PTHR12984">
    <property type="entry name" value="SCY1-RELATED S/T PROTEIN KINASE-LIKE"/>
    <property type="match status" value="1"/>
</dbReference>
<feature type="compositionally biased region" description="Acidic residues" evidence="2">
    <location>
        <begin position="809"/>
        <end position="818"/>
    </location>
</feature>
<feature type="compositionally biased region" description="Low complexity" evidence="2">
    <location>
        <begin position="695"/>
        <end position="712"/>
    </location>
</feature>
<dbReference type="GO" id="GO:0004672">
    <property type="term" value="F:protein kinase activity"/>
    <property type="evidence" value="ECO:0007669"/>
    <property type="project" value="InterPro"/>
</dbReference>
<accession>A0AAN6NEM0</accession>
<evidence type="ECO:0000313" key="4">
    <source>
        <dbReference type="EMBL" id="KAK3944055.1"/>
    </source>
</evidence>
<feature type="region of interest" description="Disordered" evidence="2">
    <location>
        <begin position="546"/>
        <end position="576"/>
    </location>
</feature>
<dbReference type="GO" id="GO:0005524">
    <property type="term" value="F:ATP binding"/>
    <property type="evidence" value="ECO:0007669"/>
    <property type="project" value="InterPro"/>
</dbReference>
<feature type="domain" description="Protein kinase" evidence="3">
    <location>
        <begin position="1"/>
        <end position="271"/>
    </location>
</feature>
<proteinExistence type="predicted"/>
<dbReference type="Pfam" id="PF22956">
    <property type="entry name" value="VPS15-like_hel"/>
    <property type="match status" value="1"/>
</dbReference>
<feature type="compositionally biased region" description="Low complexity" evidence="2">
    <location>
        <begin position="611"/>
        <end position="621"/>
    </location>
</feature>
<dbReference type="InterPro" id="IPR011009">
    <property type="entry name" value="Kinase-like_dom_sf"/>
</dbReference>
<evidence type="ECO:0000313" key="5">
    <source>
        <dbReference type="Proteomes" id="UP001303473"/>
    </source>
</evidence>
<dbReference type="AlphaFoldDB" id="A0AAN6NEM0"/>